<reference evidence="8" key="2">
    <citation type="submission" date="2021-06" db="EMBL/GenBank/DDBJ databases">
        <authorList>
            <consortium name="NCBI Pathogen Detection Project"/>
        </authorList>
    </citation>
    <scope>NUCLEOTIDE SEQUENCE</scope>
    <source>
        <strain evidence="8">HN1000</strain>
    </source>
</reference>
<reference evidence="8" key="1">
    <citation type="journal article" date="2018" name="Genome Biol.">
        <title>SKESA: strategic k-mer extension for scrupulous assemblies.</title>
        <authorList>
            <person name="Souvorov A."/>
            <person name="Agarwala R."/>
            <person name="Lipman D.J."/>
        </authorList>
    </citation>
    <scope>NUCLEOTIDE SEQUENCE</scope>
    <source>
        <strain evidence="8">HN1000</strain>
    </source>
</reference>
<keyword evidence="6" id="KW-0472">Membrane</keyword>
<evidence type="ECO:0000313" key="9">
    <source>
        <dbReference type="Proteomes" id="UP000878956"/>
    </source>
</evidence>
<dbReference type="PANTHER" id="PTHR47053">
    <property type="entry name" value="MUREIN DD-ENDOPEPTIDASE MEPH-RELATED"/>
    <property type="match status" value="1"/>
</dbReference>
<proteinExistence type="predicted"/>
<dbReference type="EMBL" id="DAEPXK010000048">
    <property type="protein sequence ID" value="HBH1543805.1"/>
    <property type="molecule type" value="Genomic_DNA"/>
</dbReference>
<sequence>MNNDERNPQEEQRLNREILNSINKKRKKSFMKKIYNVGKKISKLVSRLFLTFFKTIILPILPLLIGFIIIIFLVFFSWDLIFNSRGKTMDYQAEDVTQYNQVALDDKGDITSTDFSTGNKIVQAFYTFFAEKSIWVVVKEDGINEPVQFNSEEYVKKYGENGMRDKYQREKKFYLNPNALWSLDEFLNKNQFRFPEQFVQPVQHDKDTLELKQLTDKNRKLTAKSKEYDLNTKKPKVNGKKTEGVWDYGFGSILNYKKFKEESKKEGLFSEIEIWDTENETKVKVPIDEAEDMVKSDRYTSFNSSYKNKLYSKKMPERDETVYMIDQVTSPLGLIKNNIVQEWVDTNETFTASESFTKTVTVGGKPKKIEFNAYVTGNIQKFEARYEGEPDASQLVGGQYFEDYIGNYTTYVPKEVLTSFNFKDRTGKTDKELLKLLDRGAFGEGSAEGGTSSGTVDLGSFKLGSGASSDNYKKAMQYYDIFKKYGEMYGVDPKLLIAIACQESGGSHESYLGASRCASAGCGIMQIEQPGKTITKATAFNHNTGQMETMSINMGTVTSIDGNIKAGAMLQAERMKAQNYNIILALQTYNYGTGVANIMLKTYAQATGKTPEEVRNNPTDLGWLAYRADISDNPGKYINGWSHSRYGDKQYVEHVLRYYVADGGSGIWVKKEDGSTVTISPDGTFEIGSGSGGSSGSSSNSKDGWLKGIWEKLKEGWNKLFPEFEKPLSERRLEFSNKYPENQIQNVIKMMFVMEERKYITEYEDFTDEQWKKKYILLFTNPLGDSWGSGNGSNQNIDVASIFPKGFEAPIDVSPVTIGKVYDQVHQGIDLVAIKGTEVKAISDGKIIEVSSSSIKIQHDGTTQTYYSNLQEVLVKQGDSVSKGQVIGKTGGGKEGNVLHLELSVNGAKQDPSWIVTGDFIAGDYNINASDAEIIKKVIDLGRTKIGCPYVWGAKGPNSFDCSGYTKWLYKQVTGVSIGDGTIGQVSTMKNFKVDINNIQPGDLLYRIGGSGNHVVMYIGNGKCMEAMGTKWGVVYSDFSKCKSRGLNKVYRPIAYINSKKGIKN</sequence>
<comment type="caution">
    <text evidence="8">The sequence shown here is derived from an EMBL/GenBank/DDBJ whole genome shotgun (WGS) entry which is preliminary data.</text>
</comment>
<gene>
    <name evidence="8" type="ORF">KRM00_003338</name>
</gene>
<keyword evidence="2" id="KW-0378">Hydrolase</keyword>
<dbReference type="PANTHER" id="PTHR47053:SF1">
    <property type="entry name" value="MUREIN DD-ENDOPEPTIDASE MEPH-RELATED"/>
    <property type="match status" value="1"/>
</dbReference>
<dbReference type="Pfam" id="PF01464">
    <property type="entry name" value="SLT"/>
    <property type="match status" value="1"/>
</dbReference>
<dbReference type="GO" id="GO:0008234">
    <property type="term" value="F:cysteine-type peptidase activity"/>
    <property type="evidence" value="ECO:0007669"/>
    <property type="project" value="UniProtKB-KW"/>
</dbReference>
<keyword evidence="6" id="KW-0812">Transmembrane</keyword>
<evidence type="ECO:0000259" key="7">
    <source>
        <dbReference type="PROSITE" id="PS51935"/>
    </source>
</evidence>
<name>A0AAN5VNW8_CLODI</name>
<feature type="region of interest" description="Disordered" evidence="5">
    <location>
        <begin position="682"/>
        <end position="701"/>
    </location>
</feature>
<feature type="coiled-coil region" evidence="4">
    <location>
        <begin position="204"/>
        <end position="231"/>
    </location>
</feature>
<evidence type="ECO:0000256" key="6">
    <source>
        <dbReference type="SAM" id="Phobius"/>
    </source>
</evidence>
<evidence type="ECO:0000256" key="4">
    <source>
        <dbReference type="SAM" id="Coils"/>
    </source>
</evidence>
<dbReference type="Pfam" id="PF01551">
    <property type="entry name" value="Peptidase_M23"/>
    <property type="match status" value="1"/>
</dbReference>
<dbReference type="AlphaFoldDB" id="A0AAN5VNW8"/>
<keyword evidence="6" id="KW-1133">Transmembrane helix</keyword>
<dbReference type="PROSITE" id="PS51935">
    <property type="entry name" value="NLPC_P60"/>
    <property type="match status" value="1"/>
</dbReference>
<dbReference type="InterPro" id="IPR008258">
    <property type="entry name" value="Transglycosylase_SLT_dom_1"/>
</dbReference>
<dbReference type="InterPro" id="IPR000064">
    <property type="entry name" value="NLP_P60_dom"/>
</dbReference>
<evidence type="ECO:0000256" key="1">
    <source>
        <dbReference type="ARBA" id="ARBA00022670"/>
    </source>
</evidence>
<protein>
    <submittedName>
        <fullName evidence="8">Peptidoglycan DD-metalloendopeptidase family protein</fullName>
    </submittedName>
</protein>
<dbReference type="Pfam" id="PF00877">
    <property type="entry name" value="NLPC_P60"/>
    <property type="match status" value="1"/>
</dbReference>
<evidence type="ECO:0000313" key="8">
    <source>
        <dbReference type="EMBL" id="HBH1543805.1"/>
    </source>
</evidence>
<keyword evidence="3" id="KW-0788">Thiol protease</keyword>
<keyword evidence="4" id="KW-0175">Coiled coil</keyword>
<dbReference type="InterPro" id="IPR051202">
    <property type="entry name" value="Peptidase_C40"/>
</dbReference>
<feature type="transmembrane region" description="Helical" evidence="6">
    <location>
        <begin position="48"/>
        <end position="78"/>
    </location>
</feature>
<feature type="domain" description="NlpC/P60" evidence="7">
    <location>
        <begin position="932"/>
        <end position="1063"/>
    </location>
</feature>
<dbReference type="CDD" id="cd12797">
    <property type="entry name" value="M23_peptidase"/>
    <property type="match status" value="1"/>
</dbReference>
<accession>A0AAN5VNW8</accession>
<evidence type="ECO:0000256" key="3">
    <source>
        <dbReference type="ARBA" id="ARBA00022807"/>
    </source>
</evidence>
<dbReference type="GO" id="GO:0006508">
    <property type="term" value="P:proteolysis"/>
    <property type="evidence" value="ECO:0007669"/>
    <property type="project" value="UniProtKB-KW"/>
</dbReference>
<dbReference type="Proteomes" id="UP000878956">
    <property type="component" value="Unassembled WGS sequence"/>
</dbReference>
<organism evidence="8 9">
    <name type="scientific">Clostridioides difficile</name>
    <name type="common">Peptoclostridium difficile</name>
    <dbReference type="NCBI Taxonomy" id="1496"/>
    <lineage>
        <taxon>Bacteria</taxon>
        <taxon>Bacillati</taxon>
        <taxon>Bacillota</taxon>
        <taxon>Clostridia</taxon>
        <taxon>Peptostreptococcales</taxon>
        <taxon>Peptostreptococcaceae</taxon>
        <taxon>Clostridioides</taxon>
    </lineage>
</organism>
<evidence type="ECO:0000256" key="2">
    <source>
        <dbReference type="ARBA" id="ARBA00022801"/>
    </source>
</evidence>
<keyword evidence="1" id="KW-0645">Protease</keyword>
<evidence type="ECO:0000256" key="5">
    <source>
        <dbReference type="SAM" id="MobiDB-lite"/>
    </source>
</evidence>
<dbReference type="InterPro" id="IPR016047">
    <property type="entry name" value="M23ase_b-sheet_dom"/>
</dbReference>